<gene>
    <name evidence="1" type="ORF">DI640_15210</name>
</gene>
<accession>A0A2W5API1</accession>
<organism evidence="1 2">
    <name type="scientific">Sphingomonas taxi</name>
    <dbReference type="NCBI Taxonomy" id="1549858"/>
    <lineage>
        <taxon>Bacteria</taxon>
        <taxon>Pseudomonadati</taxon>
        <taxon>Pseudomonadota</taxon>
        <taxon>Alphaproteobacteria</taxon>
        <taxon>Sphingomonadales</taxon>
        <taxon>Sphingomonadaceae</taxon>
        <taxon>Sphingomonas</taxon>
    </lineage>
</organism>
<dbReference type="Proteomes" id="UP000249555">
    <property type="component" value="Unassembled WGS sequence"/>
</dbReference>
<comment type="caution">
    <text evidence="1">The sequence shown here is derived from an EMBL/GenBank/DDBJ whole genome shotgun (WGS) entry which is preliminary data.</text>
</comment>
<dbReference type="AlphaFoldDB" id="A0A2W5API1"/>
<feature type="non-terminal residue" evidence="1">
    <location>
        <position position="1"/>
    </location>
</feature>
<protein>
    <submittedName>
        <fullName evidence="1">Uncharacterized protein</fullName>
    </submittedName>
</protein>
<reference evidence="1 2" key="1">
    <citation type="submission" date="2017-08" db="EMBL/GenBank/DDBJ databases">
        <title>Infants hospitalized years apart are colonized by the same room-sourced microbial strains.</title>
        <authorList>
            <person name="Brooks B."/>
            <person name="Olm M.R."/>
            <person name="Firek B.A."/>
            <person name="Baker R."/>
            <person name="Thomas B.C."/>
            <person name="Morowitz M.J."/>
            <person name="Banfield J.F."/>
        </authorList>
    </citation>
    <scope>NUCLEOTIDE SEQUENCE [LARGE SCALE GENOMIC DNA]</scope>
    <source>
        <strain evidence="1">S2_018_000_R3_119</strain>
    </source>
</reference>
<evidence type="ECO:0000313" key="2">
    <source>
        <dbReference type="Proteomes" id="UP000249555"/>
    </source>
</evidence>
<dbReference type="EMBL" id="QFMX01000144">
    <property type="protein sequence ID" value="PZO69798.1"/>
    <property type="molecule type" value="Genomic_DNA"/>
</dbReference>
<evidence type="ECO:0000313" key="1">
    <source>
        <dbReference type="EMBL" id="PZO69798.1"/>
    </source>
</evidence>
<name>A0A2W5API1_9SPHN</name>
<sequence length="103" mass="10599">LGGAGAVVAHRDGVPNAPGLSALFDLMTMDERRALLGAVVPRANARGRGEPLVSAAQVRAHLKAGLESRHGAASASFWAWTKGRAVVASDLRVLHSVAVRVAA</sequence>
<proteinExistence type="predicted"/>